<accession>A0A447ICI6</accession>
<proteinExistence type="inferred from homology"/>
<sequence length="291" mass="29352">MSAILAIDLGGTRCRIGFAQSADPAAVKLVDDVPAPPSREDFVGLVAQRLKAHEASRLGLGIPGLAQGSICRWVPNLSYLDGLDLEVAFPDVTVGLGNDAQLSLLAEMHTGAGRDMKDAVLLAIGTGIGSAVLASGTIISGQGGGACSFGWATAALDDAGENTSGWLERQAAGRTLDRAAARLGLTDGKALIGAARAGKAEAAAALERPMHALGTAIAAAVALLDPSAIIIAGGVADAFDVIGPMLRRHVDRCIPPHLRGVRIVPAVHGSKAGLVGAAFAGALGASWRRTA</sequence>
<protein>
    <submittedName>
        <fullName evidence="2">N-acetyl-D-glucosamine kinase</fullName>
        <ecNumber evidence="2">2.7.1.59</ecNumber>
    </submittedName>
</protein>
<keyword evidence="2" id="KW-0808">Transferase</keyword>
<organism evidence="2 3">
    <name type="scientific">Devosia equisanguinis</name>
    <dbReference type="NCBI Taxonomy" id="2490941"/>
    <lineage>
        <taxon>Bacteria</taxon>
        <taxon>Pseudomonadati</taxon>
        <taxon>Pseudomonadota</taxon>
        <taxon>Alphaproteobacteria</taxon>
        <taxon>Hyphomicrobiales</taxon>
        <taxon>Devosiaceae</taxon>
        <taxon>Devosia</taxon>
    </lineage>
</organism>
<name>A0A447ICI6_9HYPH</name>
<evidence type="ECO:0000313" key="2">
    <source>
        <dbReference type="EMBL" id="VDS05173.1"/>
    </source>
</evidence>
<dbReference type="EMBL" id="UZWD01000028">
    <property type="protein sequence ID" value="VDS05173.1"/>
    <property type="molecule type" value="Genomic_DNA"/>
</dbReference>
<dbReference type="EC" id="2.7.1.59" evidence="2"/>
<dbReference type="SUPFAM" id="SSF53067">
    <property type="entry name" value="Actin-like ATPase domain"/>
    <property type="match status" value="1"/>
</dbReference>
<keyword evidence="3" id="KW-1185">Reference proteome</keyword>
<evidence type="ECO:0000256" key="1">
    <source>
        <dbReference type="ARBA" id="ARBA00006479"/>
    </source>
</evidence>
<dbReference type="Proteomes" id="UP000268844">
    <property type="component" value="Unassembled WGS sequence"/>
</dbReference>
<gene>
    <name evidence="2" type="primary">nagK_3</name>
    <name evidence="2" type="ORF">DEVEQU_02314</name>
</gene>
<keyword evidence="2" id="KW-0418">Kinase</keyword>
<dbReference type="OrthoDB" id="9810372at2"/>
<dbReference type="Pfam" id="PF00480">
    <property type="entry name" value="ROK"/>
    <property type="match status" value="1"/>
</dbReference>
<dbReference type="Gene3D" id="3.30.420.40">
    <property type="match status" value="2"/>
</dbReference>
<dbReference type="GO" id="GO:0045127">
    <property type="term" value="F:N-acetylglucosamine kinase activity"/>
    <property type="evidence" value="ECO:0007669"/>
    <property type="project" value="UniProtKB-EC"/>
</dbReference>
<dbReference type="AlphaFoldDB" id="A0A447ICI6"/>
<dbReference type="RefSeq" id="WP_126150715.1">
    <property type="nucleotide sequence ID" value="NZ_JBHTMH010000001.1"/>
</dbReference>
<evidence type="ECO:0000313" key="3">
    <source>
        <dbReference type="Proteomes" id="UP000268844"/>
    </source>
</evidence>
<dbReference type="PANTHER" id="PTHR18964">
    <property type="entry name" value="ROK (REPRESSOR, ORF, KINASE) FAMILY"/>
    <property type="match status" value="1"/>
</dbReference>
<dbReference type="PANTHER" id="PTHR18964:SF149">
    <property type="entry name" value="BIFUNCTIONAL UDP-N-ACETYLGLUCOSAMINE 2-EPIMERASE_N-ACETYLMANNOSAMINE KINASE"/>
    <property type="match status" value="1"/>
</dbReference>
<comment type="similarity">
    <text evidence="1">Belongs to the ROK (NagC/XylR) family.</text>
</comment>
<dbReference type="InterPro" id="IPR000600">
    <property type="entry name" value="ROK"/>
</dbReference>
<reference evidence="2 3" key="1">
    <citation type="submission" date="2018-12" db="EMBL/GenBank/DDBJ databases">
        <authorList>
            <person name="Criscuolo A."/>
        </authorList>
    </citation>
    <scope>NUCLEOTIDE SEQUENCE [LARGE SCALE GENOMIC DNA]</scope>
    <source>
        <strain evidence="2">ACIP1116281</strain>
    </source>
</reference>
<dbReference type="InterPro" id="IPR043129">
    <property type="entry name" value="ATPase_NBD"/>
</dbReference>